<dbReference type="EMBL" id="BHZD01000001">
    <property type="protein sequence ID" value="GCD40596.1"/>
    <property type="molecule type" value="Genomic_DNA"/>
</dbReference>
<protein>
    <submittedName>
        <fullName evidence="4">Uncharacterized protein</fullName>
    </submittedName>
</protein>
<dbReference type="PROSITE" id="PS50294">
    <property type="entry name" value="WD_REPEATS_REGION"/>
    <property type="match status" value="2"/>
</dbReference>
<dbReference type="Pfam" id="PF00400">
    <property type="entry name" value="WD40"/>
    <property type="match status" value="3"/>
</dbReference>
<dbReference type="InterPro" id="IPR036322">
    <property type="entry name" value="WD40_repeat_dom_sf"/>
</dbReference>
<dbReference type="PROSITE" id="PS50082">
    <property type="entry name" value="WD_REPEATS_2"/>
    <property type="match status" value="2"/>
</dbReference>
<feature type="repeat" description="WD" evidence="3">
    <location>
        <begin position="292"/>
        <end position="333"/>
    </location>
</feature>
<dbReference type="InterPro" id="IPR015943">
    <property type="entry name" value="WD40/YVTN_repeat-like_dom_sf"/>
</dbReference>
<keyword evidence="2" id="KW-0677">Repeat</keyword>
<dbReference type="InterPro" id="IPR050505">
    <property type="entry name" value="WDR55/POC1"/>
</dbReference>
<dbReference type="AlphaFoldDB" id="A0A401VU51"/>
<evidence type="ECO:0000256" key="2">
    <source>
        <dbReference type="ARBA" id="ARBA00022737"/>
    </source>
</evidence>
<dbReference type="RefSeq" id="WP_125050983.1">
    <property type="nucleotide sequence ID" value="NZ_BHZD01000001.1"/>
</dbReference>
<keyword evidence="1 3" id="KW-0853">WD repeat</keyword>
<dbReference type="InterPro" id="IPR001680">
    <property type="entry name" value="WD40_rpt"/>
</dbReference>
<accession>A0A401VU51</accession>
<evidence type="ECO:0000256" key="3">
    <source>
        <dbReference type="PROSITE-ProRule" id="PRU00221"/>
    </source>
</evidence>
<dbReference type="SMART" id="SM00320">
    <property type="entry name" value="WD40"/>
    <property type="match status" value="6"/>
</dbReference>
<evidence type="ECO:0000256" key="1">
    <source>
        <dbReference type="ARBA" id="ARBA00022574"/>
    </source>
</evidence>
<feature type="repeat" description="WD" evidence="3">
    <location>
        <begin position="498"/>
        <end position="538"/>
    </location>
</feature>
<dbReference type="PANTHER" id="PTHR44019">
    <property type="entry name" value="WD REPEAT-CONTAINING PROTEIN 55"/>
    <property type="match status" value="1"/>
</dbReference>
<dbReference type="Proteomes" id="UP000286746">
    <property type="component" value="Unassembled WGS sequence"/>
</dbReference>
<comment type="caution">
    <text evidence="4">The sequence shown here is derived from an EMBL/GenBank/DDBJ whole genome shotgun (WGS) entry which is preliminary data.</text>
</comment>
<gene>
    <name evidence="4" type="ORF">GKJPGBOP_00249</name>
</gene>
<dbReference type="Gene3D" id="2.130.10.10">
    <property type="entry name" value="YVTN repeat-like/Quinoprotein amine dehydrogenase"/>
    <property type="match status" value="3"/>
</dbReference>
<sequence length="543" mass="56958">MVTGEKAAARHAAEESESCCPVCLTTAEGGPECANCRWTLEGPAVLGPLTPEIRHAFDDRLAGARRRLDLTAAARAAGYPGRGEPERLTRLEALLRGGPPRSTERDQMLAELAELAEAADELTVTDLPELLPDGVVIEIGPRGLRAVAVRDGAEQAEATEWPWAELLPGLPDSADETLFCLAGGVGDRTTRASEAREPATLPATVDVLASRLRGWTVPERLLARLIRRFPQARTLYLPPERPEPGPLRHAGGFTAAVCRGAPDSDDVLLVGGGQDGSVTVWKLWQCSPLASRKLHDRRVTCADLTEDGLSVVSGGQDGAVRLWSFAASGRARVLAWHDGWVNALRRRGGVVFSLGDDACVQRTVLGAAGAVGAVLARVGWASATALEVTGDGRVVIVAGADGASLWDGRSGARTGRLTAAHEVACLALDRTDRLVALGCADGVARICTLGAARTAEAEMDGHTGPVRQVAFGPGGVLATADDTGTVRVRERDGTARTVGTHPDRVRGLAFTPDGRLLSAGADGLVRTWPLAGTHRTDSDKGVP</sequence>
<reference evidence="4 5" key="1">
    <citation type="submission" date="2018-11" db="EMBL/GenBank/DDBJ databases">
        <title>Whole genome sequence of Streptomyces paromomycinus NBRC 15454(T).</title>
        <authorList>
            <person name="Komaki H."/>
            <person name="Tamura T."/>
        </authorList>
    </citation>
    <scope>NUCLEOTIDE SEQUENCE [LARGE SCALE GENOMIC DNA]</scope>
    <source>
        <strain evidence="4 5">NBRC 15454</strain>
    </source>
</reference>
<proteinExistence type="predicted"/>
<evidence type="ECO:0000313" key="5">
    <source>
        <dbReference type="Proteomes" id="UP000286746"/>
    </source>
</evidence>
<keyword evidence="5" id="KW-1185">Reference proteome</keyword>
<name>A0A401VU51_STREY</name>
<dbReference type="SUPFAM" id="SSF50978">
    <property type="entry name" value="WD40 repeat-like"/>
    <property type="match status" value="1"/>
</dbReference>
<dbReference type="PANTHER" id="PTHR44019:SF8">
    <property type="entry name" value="POC1 CENTRIOLAR PROTEIN HOMOLOG"/>
    <property type="match status" value="1"/>
</dbReference>
<organism evidence="4 5">
    <name type="scientific">Streptomyces paromomycinus</name>
    <name type="common">Streptomyces rimosus subsp. paromomycinus</name>
    <dbReference type="NCBI Taxonomy" id="92743"/>
    <lineage>
        <taxon>Bacteria</taxon>
        <taxon>Bacillati</taxon>
        <taxon>Actinomycetota</taxon>
        <taxon>Actinomycetes</taxon>
        <taxon>Kitasatosporales</taxon>
        <taxon>Streptomycetaceae</taxon>
        <taxon>Streptomyces</taxon>
    </lineage>
</organism>
<evidence type="ECO:0000313" key="4">
    <source>
        <dbReference type="EMBL" id="GCD40596.1"/>
    </source>
</evidence>